<sequence length="215" mass="23209">MKNATAAAFAVGLLSLPGPAAACGSCAFGIADYALPHIWGWCLGITTWFLLLKVIGATEKEPALSSNPCIALAFVVLAFFLGFTFLGPLPFYLLGLMSLIVTGKGFSPKVWPKLTRNSQRGLKTVSALAVVCALAGLAISMHTKKNRSDVEFILKWSSTYQSNILLDRLTSNVAANAAALREIRDKTRDKYLAQRVSGSLAIINQDKTEQEADWK</sequence>
<name>A0A521FY75_9BACT</name>
<dbReference type="AlphaFoldDB" id="A0A521FY75"/>
<feature type="chain" id="PRO_5022022218" evidence="2">
    <location>
        <begin position="23"/>
        <end position="215"/>
    </location>
</feature>
<reference evidence="3" key="1">
    <citation type="submission" date="2017-07" db="EMBL/GenBank/DDBJ databases">
        <title>The cable genome - Insights into the physiology and evolution of filamentous bacteria capable of sulfide oxidation via long distance electron transfer.</title>
        <authorList>
            <person name="Thorup C."/>
            <person name="Bjerg J.T."/>
            <person name="Schreiber L."/>
            <person name="Nielsen L.P."/>
            <person name="Kjeldsen K.U."/>
            <person name="Boesen T."/>
            <person name="Boggild A."/>
            <person name="Meysman F."/>
            <person name="Geelhoed J."/>
            <person name="Schramm A."/>
        </authorList>
    </citation>
    <scope>NUCLEOTIDE SEQUENCE [LARGE SCALE GENOMIC DNA]</scope>
    <source>
        <strain evidence="3">GS</strain>
    </source>
</reference>
<keyword evidence="1" id="KW-1133">Transmembrane helix</keyword>
<evidence type="ECO:0000313" key="4">
    <source>
        <dbReference type="Proteomes" id="UP000316238"/>
    </source>
</evidence>
<keyword evidence="1" id="KW-0812">Transmembrane</keyword>
<evidence type="ECO:0000313" key="3">
    <source>
        <dbReference type="EMBL" id="TAA73700.1"/>
    </source>
</evidence>
<gene>
    <name evidence="3" type="ORF">CDV28_1693</name>
</gene>
<feature type="transmembrane region" description="Helical" evidence="1">
    <location>
        <begin position="38"/>
        <end position="57"/>
    </location>
</feature>
<evidence type="ECO:0000256" key="1">
    <source>
        <dbReference type="SAM" id="Phobius"/>
    </source>
</evidence>
<organism evidence="3 4">
    <name type="scientific">Candidatus Electronema aureum</name>
    <dbReference type="NCBI Taxonomy" id="2005002"/>
    <lineage>
        <taxon>Bacteria</taxon>
        <taxon>Pseudomonadati</taxon>
        <taxon>Thermodesulfobacteriota</taxon>
        <taxon>Desulfobulbia</taxon>
        <taxon>Desulfobulbales</taxon>
        <taxon>Desulfobulbaceae</taxon>
        <taxon>Candidatus Electronema</taxon>
    </lineage>
</organism>
<dbReference type="Proteomes" id="UP000316238">
    <property type="component" value="Unassembled WGS sequence"/>
</dbReference>
<proteinExistence type="predicted"/>
<feature type="transmembrane region" description="Helical" evidence="1">
    <location>
        <begin position="69"/>
        <end position="101"/>
    </location>
</feature>
<keyword evidence="4" id="KW-1185">Reference proteome</keyword>
<protein>
    <submittedName>
        <fullName evidence="3">Uncharacterized protein</fullName>
    </submittedName>
</protein>
<dbReference type="EMBL" id="NQJD01000069">
    <property type="protein sequence ID" value="TAA73700.1"/>
    <property type="molecule type" value="Genomic_DNA"/>
</dbReference>
<keyword evidence="2" id="KW-0732">Signal</keyword>
<evidence type="ECO:0000256" key="2">
    <source>
        <dbReference type="SAM" id="SignalP"/>
    </source>
</evidence>
<feature type="signal peptide" evidence="2">
    <location>
        <begin position="1"/>
        <end position="22"/>
    </location>
</feature>
<keyword evidence="1" id="KW-0472">Membrane</keyword>
<accession>A0A521FY75</accession>
<comment type="caution">
    <text evidence="3">The sequence shown here is derived from an EMBL/GenBank/DDBJ whole genome shotgun (WGS) entry which is preliminary data.</text>
</comment>
<feature type="transmembrane region" description="Helical" evidence="1">
    <location>
        <begin position="121"/>
        <end position="139"/>
    </location>
</feature>